<dbReference type="FunFam" id="1.10.3730.10:FF:000001">
    <property type="entry name" value="Pyrroline-5-carboxylate reductase"/>
    <property type="match status" value="1"/>
</dbReference>
<comment type="caution">
    <text evidence="9">The sequence shown here is derived from an EMBL/GenBank/DDBJ whole genome shotgun (WGS) entry which is preliminary data.</text>
</comment>
<dbReference type="UniPathway" id="UPA00098">
    <property type="reaction ID" value="UER00361"/>
</dbReference>
<dbReference type="InterPro" id="IPR028939">
    <property type="entry name" value="P5C_Rdtase_cat_N"/>
</dbReference>
<dbReference type="HAMAP" id="MF_01925">
    <property type="entry name" value="P5C_reductase"/>
    <property type="match status" value="1"/>
</dbReference>
<comment type="catalytic activity">
    <reaction evidence="4">
        <text>L-proline + NADP(+) = (S)-1-pyrroline-5-carboxylate + NADPH + 2 H(+)</text>
        <dbReference type="Rhea" id="RHEA:14109"/>
        <dbReference type="ChEBI" id="CHEBI:15378"/>
        <dbReference type="ChEBI" id="CHEBI:17388"/>
        <dbReference type="ChEBI" id="CHEBI:57783"/>
        <dbReference type="ChEBI" id="CHEBI:58349"/>
        <dbReference type="ChEBI" id="CHEBI:60039"/>
        <dbReference type="EC" id="1.5.1.2"/>
    </reaction>
</comment>
<comment type="similarity">
    <text evidence="1 4">Belongs to the pyrroline-5-carboxylate reductase family.</text>
</comment>
<dbReference type="InterPro" id="IPR036291">
    <property type="entry name" value="NAD(P)-bd_dom_sf"/>
</dbReference>
<dbReference type="PANTHER" id="PTHR11645">
    <property type="entry name" value="PYRROLINE-5-CARBOXYLATE REDUCTASE"/>
    <property type="match status" value="1"/>
</dbReference>
<evidence type="ECO:0000256" key="1">
    <source>
        <dbReference type="ARBA" id="ARBA00005525"/>
    </source>
</evidence>
<dbReference type="PIRSF" id="PIRSF000193">
    <property type="entry name" value="Pyrrol-5-carb_rd"/>
    <property type="match status" value="1"/>
</dbReference>
<dbReference type="Pfam" id="PF03807">
    <property type="entry name" value="F420_oxidored"/>
    <property type="match status" value="1"/>
</dbReference>
<dbReference type="InterPro" id="IPR029036">
    <property type="entry name" value="P5CR_dimer"/>
</dbReference>
<feature type="domain" description="Pyrroline-5-carboxylate reductase catalytic N-terminal" evidence="7">
    <location>
        <begin position="2"/>
        <end position="93"/>
    </location>
</feature>
<dbReference type="Gene3D" id="1.10.3730.10">
    <property type="entry name" value="ProC C-terminal domain-like"/>
    <property type="match status" value="1"/>
</dbReference>
<dbReference type="Pfam" id="PF14748">
    <property type="entry name" value="P5CR_dimer"/>
    <property type="match status" value="1"/>
</dbReference>
<dbReference type="EC" id="1.5.1.2" evidence="4 5"/>
<comment type="function">
    <text evidence="4">Catalyzes the reduction of 1-pyrroline-5-carboxylate (PCA) to L-proline.</text>
</comment>
<dbReference type="GO" id="GO:0004735">
    <property type="term" value="F:pyrroline-5-carboxylate reductase activity"/>
    <property type="evidence" value="ECO:0007669"/>
    <property type="project" value="UniProtKB-UniRule"/>
</dbReference>
<dbReference type="OrthoDB" id="9805754at2"/>
<dbReference type="Gene3D" id="3.40.50.720">
    <property type="entry name" value="NAD(P)-binding Rossmann-like Domain"/>
    <property type="match status" value="1"/>
</dbReference>
<feature type="domain" description="Pyrroline-5-carboxylate reductase dimerisation" evidence="8">
    <location>
        <begin position="156"/>
        <end position="260"/>
    </location>
</feature>
<dbReference type="InterPro" id="IPR000304">
    <property type="entry name" value="Pyrroline-COOH_reductase"/>
</dbReference>
<gene>
    <name evidence="4" type="primary">proC</name>
    <name evidence="9" type="ORF">BCF55_0167</name>
</gene>
<dbReference type="SUPFAM" id="SSF51735">
    <property type="entry name" value="NAD(P)-binding Rossmann-fold domains"/>
    <property type="match status" value="1"/>
</dbReference>
<organism evidence="9 10">
    <name type="scientific">Hydrogenivirga caldilitoris</name>
    <dbReference type="NCBI Taxonomy" id="246264"/>
    <lineage>
        <taxon>Bacteria</taxon>
        <taxon>Pseudomonadati</taxon>
        <taxon>Aquificota</taxon>
        <taxon>Aquificia</taxon>
        <taxon>Aquificales</taxon>
        <taxon>Aquificaceae</taxon>
        <taxon>Hydrogenivirga</taxon>
    </lineage>
</organism>
<keyword evidence="4" id="KW-0963">Cytoplasm</keyword>
<keyword evidence="10" id="KW-1185">Reference proteome</keyword>
<dbReference type="AlphaFoldDB" id="A0A497XM81"/>
<dbReference type="InterPro" id="IPR008927">
    <property type="entry name" value="6-PGluconate_DH-like_C_sf"/>
</dbReference>
<evidence type="ECO:0000256" key="6">
    <source>
        <dbReference type="PIRSR" id="PIRSR000193-1"/>
    </source>
</evidence>
<dbReference type="GO" id="GO:0055129">
    <property type="term" value="P:L-proline biosynthetic process"/>
    <property type="evidence" value="ECO:0007669"/>
    <property type="project" value="UniProtKB-UniRule"/>
</dbReference>
<evidence type="ECO:0000259" key="7">
    <source>
        <dbReference type="Pfam" id="PF03807"/>
    </source>
</evidence>
<evidence type="ECO:0000256" key="3">
    <source>
        <dbReference type="ARBA" id="ARBA00023002"/>
    </source>
</evidence>
<protein>
    <recommendedName>
        <fullName evidence="4 5">Pyrroline-5-carboxylate reductase</fullName>
        <shortName evidence="4">P5C reductase</shortName>
        <shortName evidence="4">P5CR</shortName>
        <ecNumber evidence="4 5">1.5.1.2</ecNumber>
    </recommendedName>
    <alternativeName>
        <fullName evidence="4">PCA reductase</fullName>
    </alternativeName>
</protein>
<dbReference type="NCBIfam" id="TIGR00112">
    <property type="entry name" value="proC"/>
    <property type="match status" value="1"/>
</dbReference>
<accession>A0A497XM81</accession>
<evidence type="ECO:0000256" key="4">
    <source>
        <dbReference type="HAMAP-Rule" id="MF_01925"/>
    </source>
</evidence>
<dbReference type="RefSeq" id="WP_121008858.1">
    <property type="nucleotide sequence ID" value="NZ_RCCJ01000001.1"/>
</dbReference>
<comment type="pathway">
    <text evidence="4">Amino-acid biosynthesis; L-proline biosynthesis; L-proline from L-glutamate 5-semialdehyde: step 1/1.</text>
</comment>
<name>A0A497XM81_9AQUI</name>
<keyword evidence="4" id="KW-0028">Amino-acid biosynthesis</keyword>
<dbReference type="PANTHER" id="PTHR11645:SF0">
    <property type="entry name" value="PYRROLINE-5-CARBOXYLATE REDUCTASE 3"/>
    <property type="match status" value="1"/>
</dbReference>
<evidence type="ECO:0000313" key="9">
    <source>
        <dbReference type="EMBL" id="RLJ69908.1"/>
    </source>
</evidence>
<keyword evidence="3 4" id="KW-0560">Oxidoreductase</keyword>
<comment type="subcellular location">
    <subcellularLocation>
        <location evidence="4">Cytoplasm</location>
    </subcellularLocation>
</comment>
<proteinExistence type="inferred from homology"/>
<dbReference type="GO" id="GO:0005737">
    <property type="term" value="C:cytoplasm"/>
    <property type="evidence" value="ECO:0007669"/>
    <property type="project" value="UniProtKB-SubCell"/>
</dbReference>
<keyword evidence="4" id="KW-0641">Proline biosynthesis</keyword>
<evidence type="ECO:0000256" key="5">
    <source>
        <dbReference type="NCBIfam" id="TIGR00112"/>
    </source>
</evidence>
<evidence type="ECO:0000313" key="10">
    <source>
        <dbReference type="Proteomes" id="UP000267841"/>
    </source>
</evidence>
<dbReference type="SUPFAM" id="SSF48179">
    <property type="entry name" value="6-phosphogluconate dehydrogenase C-terminal domain-like"/>
    <property type="match status" value="1"/>
</dbReference>
<sequence length="262" mass="28430">MKVGIVGYGNMGRAFALGLSSSVGRENILIYEVNEVKSKEAVEDGFATAQNLYFLAKNSEILLIAVKPKDVKGVLQEIKSELKDKIVVSVAAGLELSFYEDILGKKAKLVRLMPNINVLVRRGTIAFTHNGNLLEEEVENLVRVFSTCGSIYQLSESLFDSFTALAGSSPAFVFSFIDALALAGVREGFSYEEALSIVLDTITGSAELIRVMGGNPNEWSVRVSSPGGTTIEGLAYLERKGFKGTVMRCVEKTTEKARKLKG</sequence>
<keyword evidence="2 4" id="KW-0521">NADP</keyword>
<dbReference type="EMBL" id="RCCJ01000001">
    <property type="protein sequence ID" value="RLJ69908.1"/>
    <property type="molecule type" value="Genomic_DNA"/>
</dbReference>
<evidence type="ECO:0000259" key="8">
    <source>
        <dbReference type="Pfam" id="PF14748"/>
    </source>
</evidence>
<reference evidence="9 10" key="1">
    <citation type="submission" date="2018-10" db="EMBL/GenBank/DDBJ databases">
        <title>Genomic Encyclopedia of Archaeal and Bacterial Type Strains, Phase II (KMG-II): from individual species to whole genera.</title>
        <authorList>
            <person name="Goeker M."/>
        </authorList>
    </citation>
    <scope>NUCLEOTIDE SEQUENCE [LARGE SCALE GENOMIC DNA]</scope>
    <source>
        <strain evidence="9 10">DSM 16510</strain>
    </source>
</reference>
<dbReference type="Proteomes" id="UP000267841">
    <property type="component" value="Unassembled WGS sequence"/>
</dbReference>
<evidence type="ECO:0000256" key="2">
    <source>
        <dbReference type="ARBA" id="ARBA00022857"/>
    </source>
</evidence>
<feature type="binding site" evidence="6">
    <location>
        <begin position="65"/>
        <end position="68"/>
    </location>
    <ligand>
        <name>NADP(+)</name>
        <dbReference type="ChEBI" id="CHEBI:58349"/>
    </ligand>
</feature>
<comment type="catalytic activity">
    <reaction evidence="4">
        <text>L-proline + NAD(+) = (S)-1-pyrroline-5-carboxylate + NADH + 2 H(+)</text>
        <dbReference type="Rhea" id="RHEA:14105"/>
        <dbReference type="ChEBI" id="CHEBI:15378"/>
        <dbReference type="ChEBI" id="CHEBI:17388"/>
        <dbReference type="ChEBI" id="CHEBI:57540"/>
        <dbReference type="ChEBI" id="CHEBI:57945"/>
        <dbReference type="ChEBI" id="CHEBI:60039"/>
        <dbReference type="EC" id="1.5.1.2"/>
    </reaction>
</comment>